<dbReference type="Proteomes" id="UP000663828">
    <property type="component" value="Unassembled WGS sequence"/>
</dbReference>
<evidence type="ECO:0000256" key="1">
    <source>
        <dbReference type="SAM" id="MobiDB-lite"/>
    </source>
</evidence>
<feature type="compositionally biased region" description="Acidic residues" evidence="1">
    <location>
        <begin position="425"/>
        <end position="453"/>
    </location>
</feature>
<feature type="region of interest" description="Disordered" evidence="1">
    <location>
        <begin position="421"/>
        <end position="458"/>
    </location>
</feature>
<sequence length="554" mass="64279">MDNRDDVIPHNLLALKGDEFFKWVKQFGGEMLCEILKIQLMDSVEINLNKSPNNYRYSKSIEQFALSSYTLGGKMTYQFVRLNLSPALPSVQTLNKLLSNDDLKINEAQFHFDKLQEYLNQIKVNYAFGAEDCTGVIRRINYDQTTNSFVGFITPLVNGIPIYKYYPTNSFDKLESWFSSTEKSSLLNILMIQPLPSPNNSTIPSAFLLSGYGVINTVKTLFDLTISVKWSCLYLKPKQLLLFFQDPIHLVTKWRNRLLSSTAQLRFGQQYISIEHLIDIIENSSYCKLDHGLTRSDLSPKDRQNFSSCVKITSDDMLSILAAGDDTYGTFVYLYLLKKSISAYVEKTTKINEHGIEHLSFPIHHKHKRDDLPPSLQNLDDIDQLDVEKIIADAYIEALELTDRLEISRLLRENDLSDINSLTEAVDDDDDNEFDLEEEEEEEEEKQEEDDDNDNHVNQLNDYEQINDDNIADHEDNNEYNMKTIKTNFNNMKIFDEIELSRRDSYFKMKINDSYKYVHKQSACWLLTDSNMRLSNDRLSRDIQSSRKDDNGRL</sequence>
<comment type="caution">
    <text evidence="2">The sequence shown here is derived from an EMBL/GenBank/DDBJ whole genome shotgun (WGS) entry which is preliminary data.</text>
</comment>
<accession>A0A816DLK5</accession>
<name>A0A816DLK5_ADIRI</name>
<gene>
    <name evidence="2" type="ORF">XAT740_LOCUS52820</name>
</gene>
<evidence type="ECO:0000313" key="3">
    <source>
        <dbReference type="Proteomes" id="UP000663828"/>
    </source>
</evidence>
<keyword evidence="3" id="KW-1185">Reference proteome</keyword>
<evidence type="ECO:0000313" key="2">
    <source>
        <dbReference type="EMBL" id="CAF1638102.1"/>
    </source>
</evidence>
<proteinExistence type="predicted"/>
<protein>
    <submittedName>
        <fullName evidence="2">Uncharacterized protein</fullName>
    </submittedName>
</protein>
<dbReference type="EMBL" id="CAJNOR010008827">
    <property type="protein sequence ID" value="CAF1638102.1"/>
    <property type="molecule type" value="Genomic_DNA"/>
</dbReference>
<organism evidence="2 3">
    <name type="scientific">Adineta ricciae</name>
    <name type="common">Rotifer</name>
    <dbReference type="NCBI Taxonomy" id="249248"/>
    <lineage>
        <taxon>Eukaryota</taxon>
        <taxon>Metazoa</taxon>
        <taxon>Spiralia</taxon>
        <taxon>Gnathifera</taxon>
        <taxon>Rotifera</taxon>
        <taxon>Eurotatoria</taxon>
        <taxon>Bdelloidea</taxon>
        <taxon>Adinetida</taxon>
        <taxon>Adinetidae</taxon>
        <taxon>Adineta</taxon>
    </lineage>
</organism>
<dbReference type="AlphaFoldDB" id="A0A816DLK5"/>
<reference evidence="2" key="1">
    <citation type="submission" date="2021-02" db="EMBL/GenBank/DDBJ databases">
        <authorList>
            <person name="Nowell W R."/>
        </authorList>
    </citation>
    <scope>NUCLEOTIDE SEQUENCE</scope>
</reference>